<evidence type="ECO:0000313" key="4">
    <source>
        <dbReference type="EMBL" id="MFC4504834.1"/>
    </source>
</evidence>
<dbReference type="GO" id="GO:0004497">
    <property type="term" value="F:monooxygenase activity"/>
    <property type="evidence" value="ECO:0007669"/>
    <property type="project" value="UniProtKB-KW"/>
</dbReference>
<evidence type="ECO:0000313" key="5">
    <source>
        <dbReference type="Proteomes" id="UP001595839"/>
    </source>
</evidence>
<protein>
    <submittedName>
        <fullName evidence="4">Lytic polysaccharide monooxygenase auxiliary activity family 9 protein</fullName>
    </submittedName>
</protein>
<name>A0ABV9AZQ4_9ACTN</name>
<feature type="region of interest" description="Disordered" evidence="2">
    <location>
        <begin position="1"/>
        <end position="21"/>
    </location>
</feature>
<feature type="domain" description="Chitin-binding type-4" evidence="3">
    <location>
        <begin position="17"/>
        <end position="199"/>
    </location>
</feature>
<dbReference type="RefSeq" id="WP_381181160.1">
    <property type="nucleotide sequence ID" value="NZ_JBHSFK010000029.1"/>
</dbReference>
<dbReference type="Gene3D" id="2.70.50.50">
    <property type="entry name" value="chitin-binding protein cbp21"/>
    <property type="match status" value="1"/>
</dbReference>
<dbReference type="EMBL" id="JBHSFK010000029">
    <property type="protein sequence ID" value="MFC4504834.1"/>
    <property type="molecule type" value="Genomic_DNA"/>
</dbReference>
<gene>
    <name evidence="4" type="ORF">ACFPIH_35915</name>
</gene>
<comment type="caution">
    <text evidence="4">The sequence shown here is derived from an EMBL/GenBank/DDBJ whole genome shotgun (WGS) entry which is preliminary data.</text>
</comment>
<sequence length="203" mass="22422">MATAKTTRTDQDAAPLHGWVTQPPSRAARLFNDGYPSNALEAGKFFPATEAGRTDPLQPSDVPSDMPPADGKIASAGYPGGGAPQLDEVRDWRKVDLASGGQQKFVWNFTMQHRTRRYNYFVTKNGWDPSQPLTRAQFEPVPFAKLEPNGDTPYWELPMPPHGVPVEHTITLPERKGYHVVLGVWEVADTGAAFYQVIDANFA</sequence>
<dbReference type="CDD" id="cd21177">
    <property type="entry name" value="LPMO_AA10"/>
    <property type="match status" value="1"/>
</dbReference>
<proteinExistence type="predicted"/>
<keyword evidence="4" id="KW-0503">Monooxygenase</keyword>
<dbReference type="Pfam" id="PF03067">
    <property type="entry name" value="LPMO_10"/>
    <property type="match status" value="1"/>
</dbReference>
<dbReference type="SUPFAM" id="SSF81296">
    <property type="entry name" value="E set domains"/>
    <property type="match status" value="1"/>
</dbReference>
<keyword evidence="1" id="KW-0732">Signal</keyword>
<reference evidence="5" key="1">
    <citation type="journal article" date="2019" name="Int. J. Syst. Evol. Microbiol.">
        <title>The Global Catalogue of Microorganisms (GCM) 10K type strain sequencing project: providing services to taxonomists for standard genome sequencing and annotation.</title>
        <authorList>
            <consortium name="The Broad Institute Genomics Platform"/>
            <consortium name="The Broad Institute Genome Sequencing Center for Infectious Disease"/>
            <person name="Wu L."/>
            <person name="Ma J."/>
        </authorList>
    </citation>
    <scope>NUCLEOTIDE SEQUENCE [LARGE SCALE GENOMIC DNA]</scope>
    <source>
        <strain evidence="5">CGMCC 4.7177</strain>
    </source>
</reference>
<dbReference type="InterPro" id="IPR014756">
    <property type="entry name" value="Ig_E-set"/>
</dbReference>
<evidence type="ECO:0000256" key="2">
    <source>
        <dbReference type="SAM" id="MobiDB-lite"/>
    </source>
</evidence>
<organism evidence="4 5">
    <name type="scientific">Streptomyces vulcanius</name>
    <dbReference type="NCBI Taxonomy" id="1441876"/>
    <lineage>
        <taxon>Bacteria</taxon>
        <taxon>Bacillati</taxon>
        <taxon>Actinomycetota</taxon>
        <taxon>Actinomycetes</taxon>
        <taxon>Kitasatosporales</taxon>
        <taxon>Streptomycetaceae</taxon>
        <taxon>Streptomyces</taxon>
    </lineage>
</organism>
<accession>A0ABV9AZQ4</accession>
<evidence type="ECO:0000259" key="3">
    <source>
        <dbReference type="Pfam" id="PF03067"/>
    </source>
</evidence>
<evidence type="ECO:0000256" key="1">
    <source>
        <dbReference type="ARBA" id="ARBA00022729"/>
    </source>
</evidence>
<dbReference type="PANTHER" id="PTHR34823">
    <property type="entry name" value="GLCNAC-BINDING PROTEIN A"/>
    <property type="match status" value="1"/>
</dbReference>
<dbReference type="InterPro" id="IPR004302">
    <property type="entry name" value="Cellulose/chitin-bd_N"/>
</dbReference>
<keyword evidence="5" id="KW-1185">Reference proteome</keyword>
<dbReference type="Proteomes" id="UP001595839">
    <property type="component" value="Unassembled WGS sequence"/>
</dbReference>
<dbReference type="InterPro" id="IPR051024">
    <property type="entry name" value="GlcNAc_Chitin_IntDeg"/>
</dbReference>
<keyword evidence="4" id="KW-0560">Oxidoreductase</keyword>
<dbReference type="PANTHER" id="PTHR34823:SF1">
    <property type="entry name" value="CHITIN-BINDING TYPE-4 DOMAIN-CONTAINING PROTEIN"/>
    <property type="match status" value="1"/>
</dbReference>